<keyword evidence="2" id="KW-0240">DNA-directed RNA polymerase</keyword>
<dbReference type="RefSeq" id="WP_172838444.1">
    <property type="nucleotide sequence ID" value="NZ_LT670846.1"/>
</dbReference>
<comment type="similarity">
    <text evidence="1">Belongs to the sigma-54 factor family.</text>
</comment>
<keyword evidence="7" id="KW-0238">DNA-binding</keyword>
<dbReference type="PROSITE" id="PS50044">
    <property type="entry name" value="SIGMA54_3"/>
    <property type="match status" value="1"/>
</dbReference>
<proteinExistence type="inferred from homology"/>
<evidence type="ECO:0000256" key="4">
    <source>
        <dbReference type="ARBA" id="ARBA00022695"/>
    </source>
</evidence>
<dbReference type="InterPro" id="IPR007634">
    <property type="entry name" value="RNA_pol_sigma_54_DNA-bd"/>
</dbReference>
<keyword evidence="3" id="KW-0808">Transferase</keyword>
<evidence type="ECO:0000313" key="11">
    <source>
        <dbReference type="EMBL" id="SHK54378.1"/>
    </source>
</evidence>
<dbReference type="GO" id="GO:0003677">
    <property type="term" value="F:DNA binding"/>
    <property type="evidence" value="ECO:0007669"/>
    <property type="project" value="UniProtKB-KW"/>
</dbReference>
<dbReference type="AlphaFoldDB" id="A0A1M6TC82"/>
<keyword evidence="5" id="KW-0805">Transcription regulation</keyword>
<dbReference type="Gene3D" id="1.10.10.1330">
    <property type="entry name" value="RNA polymerase sigma-54 factor, core-binding domain"/>
    <property type="match status" value="1"/>
</dbReference>
<dbReference type="EMBL" id="LT670846">
    <property type="protein sequence ID" value="SHK54378.1"/>
    <property type="molecule type" value="Genomic_DNA"/>
</dbReference>
<accession>A0A1M6TC82</accession>
<keyword evidence="6" id="KW-0731">Sigma factor</keyword>
<dbReference type="Pfam" id="PF04552">
    <property type="entry name" value="Sigma54_DBD"/>
    <property type="match status" value="1"/>
</dbReference>
<name>A0A1M6TC82_9AQUI</name>
<evidence type="ECO:0000256" key="5">
    <source>
        <dbReference type="ARBA" id="ARBA00023015"/>
    </source>
</evidence>
<dbReference type="PANTHER" id="PTHR32248:SF4">
    <property type="entry name" value="RNA POLYMERASE SIGMA-54 FACTOR"/>
    <property type="match status" value="1"/>
</dbReference>
<dbReference type="GO" id="GO:0016779">
    <property type="term" value="F:nucleotidyltransferase activity"/>
    <property type="evidence" value="ECO:0007669"/>
    <property type="project" value="UniProtKB-KW"/>
</dbReference>
<evidence type="ECO:0000259" key="10">
    <source>
        <dbReference type="Pfam" id="PF04963"/>
    </source>
</evidence>
<protein>
    <submittedName>
        <fullName evidence="11">RNA polymerase, sigma 54 subunit, RpoN/SigL</fullName>
    </submittedName>
</protein>
<dbReference type="InterPro" id="IPR000394">
    <property type="entry name" value="RNA_pol_sigma_54"/>
</dbReference>
<evidence type="ECO:0000256" key="6">
    <source>
        <dbReference type="ARBA" id="ARBA00023082"/>
    </source>
</evidence>
<gene>
    <name evidence="11" type="ORF">SAMN05444391_1386</name>
</gene>
<dbReference type="PANTHER" id="PTHR32248">
    <property type="entry name" value="RNA POLYMERASE SIGMA-54 FACTOR"/>
    <property type="match status" value="1"/>
</dbReference>
<dbReference type="PRINTS" id="PR00045">
    <property type="entry name" value="SIGMA54FCT"/>
</dbReference>
<dbReference type="GO" id="GO:0016987">
    <property type="term" value="F:sigma factor activity"/>
    <property type="evidence" value="ECO:0007669"/>
    <property type="project" value="UniProtKB-KW"/>
</dbReference>
<dbReference type="GO" id="GO:0006352">
    <property type="term" value="P:DNA-templated transcription initiation"/>
    <property type="evidence" value="ECO:0007669"/>
    <property type="project" value="InterPro"/>
</dbReference>
<dbReference type="Gene3D" id="1.10.10.60">
    <property type="entry name" value="Homeodomain-like"/>
    <property type="match status" value="1"/>
</dbReference>
<keyword evidence="12" id="KW-1185">Reference proteome</keyword>
<keyword evidence="8" id="KW-0804">Transcription</keyword>
<evidence type="ECO:0000256" key="2">
    <source>
        <dbReference type="ARBA" id="ARBA00022478"/>
    </source>
</evidence>
<sequence>MQSPQVKPELHTKLQLNLTLGVDIKLLQETSEDLSKVLEEESRKNPCVVRYTRRIPKFFYEEIPRQEVAARESHMESLIKQAKLEFDGQDLDVALEIIYSLDAKGFLGESVEDIAKRFGTEPQYVESIRRFITREFEPLGVASKDIKEFLVLQVEELYPSQRHLIPKLLKALESRRPVRDQEVLSLLSTLKLFPLSTDAAYTHTSVDVVAEYENGEWYLFVYEDFVDFDVEKRDGDWERAKRLKMLLEMRRKILRDVSYRIIHRQEGFLLRGEPLKALKVSSVAKDIGIDTSTLSRIISRKSIKTPAGTYPLRFFFVRESKSGLSTQEVMLLVRKILEEKGMHLSDREVSLEVKKLGFNLARRTVAKYRRLLGLR</sequence>
<dbReference type="InterPro" id="IPR007046">
    <property type="entry name" value="RNA_pol_sigma_54_core-bd"/>
</dbReference>
<evidence type="ECO:0000256" key="1">
    <source>
        <dbReference type="ARBA" id="ARBA00008798"/>
    </source>
</evidence>
<evidence type="ECO:0000313" key="12">
    <source>
        <dbReference type="Proteomes" id="UP000189810"/>
    </source>
</evidence>
<dbReference type="STRING" id="381751.SAMN05444391_1386"/>
<evidence type="ECO:0000256" key="8">
    <source>
        <dbReference type="ARBA" id="ARBA00023163"/>
    </source>
</evidence>
<dbReference type="PROSITE" id="PS00718">
    <property type="entry name" value="SIGMA54_2"/>
    <property type="match status" value="1"/>
</dbReference>
<dbReference type="Pfam" id="PF04963">
    <property type="entry name" value="Sigma54_CBD"/>
    <property type="match status" value="1"/>
</dbReference>
<feature type="domain" description="RNA polymerase sigma factor 54 DNA-binding" evidence="9">
    <location>
        <begin position="236"/>
        <end position="373"/>
    </location>
</feature>
<dbReference type="PIRSF" id="PIRSF000774">
    <property type="entry name" value="RpoN"/>
    <property type="match status" value="1"/>
</dbReference>
<evidence type="ECO:0000256" key="3">
    <source>
        <dbReference type="ARBA" id="ARBA00022679"/>
    </source>
</evidence>
<reference evidence="11 12" key="1">
    <citation type="submission" date="2016-11" db="EMBL/GenBank/DDBJ databases">
        <authorList>
            <person name="Jaros S."/>
            <person name="Januszkiewicz K."/>
            <person name="Wedrychowicz H."/>
        </authorList>
    </citation>
    <scope>NUCLEOTIDE SEQUENCE [LARGE SCALE GENOMIC DNA]</scope>
    <source>
        <strain evidence="11 12">DSM 19557</strain>
    </source>
</reference>
<dbReference type="Proteomes" id="UP000189810">
    <property type="component" value="Chromosome I"/>
</dbReference>
<organism evidence="11 12">
    <name type="scientific">Thermocrinis minervae</name>
    <dbReference type="NCBI Taxonomy" id="381751"/>
    <lineage>
        <taxon>Bacteria</taxon>
        <taxon>Pseudomonadati</taxon>
        <taxon>Aquificota</taxon>
        <taxon>Aquificia</taxon>
        <taxon>Aquificales</taxon>
        <taxon>Aquificaceae</taxon>
        <taxon>Thermocrinis</taxon>
    </lineage>
</organism>
<feature type="domain" description="RNA polymerase sigma factor 54 core-binding" evidence="10">
    <location>
        <begin position="67"/>
        <end position="218"/>
    </location>
</feature>
<dbReference type="GO" id="GO:0001216">
    <property type="term" value="F:DNA-binding transcription activator activity"/>
    <property type="evidence" value="ECO:0007669"/>
    <property type="project" value="InterPro"/>
</dbReference>
<evidence type="ECO:0000259" key="9">
    <source>
        <dbReference type="Pfam" id="PF04552"/>
    </source>
</evidence>
<dbReference type="GO" id="GO:0000428">
    <property type="term" value="C:DNA-directed RNA polymerase complex"/>
    <property type="evidence" value="ECO:0007669"/>
    <property type="project" value="UniProtKB-KW"/>
</dbReference>
<dbReference type="InterPro" id="IPR038709">
    <property type="entry name" value="RpoN_core-bd_sf"/>
</dbReference>
<keyword evidence="4" id="KW-0548">Nucleotidyltransferase</keyword>
<evidence type="ECO:0000256" key="7">
    <source>
        <dbReference type="ARBA" id="ARBA00023125"/>
    </source>
</evidence>